<dbReference type="Proteomes" id="UP000683246">
    <property type="component" value="Chromosome"/>
</dbReference>
<reference evidence="2" key="1">
    <citation type="submission" date="2020-07" db="EMBL/GenBank/DDBJ databases">
        <title>Vallitalea pronyensis genome.</title>
        <authorList>
            <person name="Postec A."/>
        </authorList>
    </citation>
    <scope>NUCLEOTIDE SEQUENCE</scope>
    <source>
        <strain evidence="2">FatNI3</strain>
    </source>
</reference>
<proteinExistence type="predicted"/>
<evidence type="ECO:0000256" key="1">
    <source>
        <dbReference type="SAM" id="Phobius"/>
    </source>
</evidence>
<gene>
    <name evidence="2" type="ORF">HZI73_24150</name>
</gene>
<organism evidence="2 3">
    <name type="scientific">Vallitalea pronyensis</name>
    <dbReference type="NCBI Taxonomy" id="1348613"/>
    <lineage>
        <taxon>Bacteria</taxon>
        <taxon>Bacillati</taxon>
        <taxon>Bacillota</taxon>
        <taxon>Clostridia</taxon>
        <taxon>Lachnospirales</taxon>
        <taxon>Vallitaleaceae</taxon>
        <taxon>Vallitalea</taxon>
    </lineage>
</organism>
<evidence type="ECO:0000313" key="3">
    <source>
        <dbReference type="Proteomes" id="UP000683246"/>
    </source>
</evidence>
<dbReference type="EMBL" id="CP058649">
    <property type="protein sequence ID" value="QUI25198.1"/>
    <property type="molecule type" value="Genomic_DNA"/>
</dbReference>
<dbReference type="RefSeq" id="WP_212695897.1">
    <property type="nucleotide sequence ID" value="NZ_CP058649.1"/>
</dbReference>
<feature type="transmembrane region" description="Helical" evidence="1">
    <location>
        <begin position="6"/>
        <end position="23"/>
    </location>
</feature>
<keyword evidence="1" id="KW-0472">Membrane</keyword>
<keyword evidence="3" id="KW-1185">Reference proteome</keyword>
<sequence>MMDNPVSIILLIIFLFLMMRFLEISNKKQPLIKDNTIILRVNKLYGIIAVIVIVLAVIATIMDIPDITSQSEVFNILGINVLVFTLSIPLLLMVKNYKVEVTEEVITHYNIFGKEKVIRWQEIKKIKYGRFSSGLFLHTDVTKMTLYTMSLTGFSSFIKILKKKLEPHVYQDVLSDLNRLV</sequence>
<name>A0A8J8SJ50_9FIRM</name>
<protein>
    <submittedName>
        <fullName evidence="2">Uncharacterized protein</fullName>
    </submittedName>
</protein>
<keyword evidence="1" id="KW-0812">Transmembrane</keyword>
<dbReference type="KEGG" id="vpy:HZI73_24150"/>
<evidence type="ECO:0000313" key="2">
    <source>
        <dbReference type="EMBL" id="QUI25198.1"/>
    </source>
</evidence>
<feature type="transmembrane region" description="Helical" evidence="1">
    <location>
        <begin position="74"/>
        <end position="94"/>
    </location>
</feature>
<feature type="transmembrane region" description="Helical" evidence="1">
    <location>
        <begin position="44"/>
        <end position="62"/>
    </location>
</feature>
<keyword evidence="1" id="KW-1133">Transmembrane helix</keyword>
<accession>A0A8J8SJ50</accession>
<dbReference type="AlphaFoldDB" id="A0A8J8SJ50"/>